<evidence type="ECO:0000313" key="2">
    <source>
        <dbReference type="Proteomes" id="UP000254150"/>
    </source>
</evidence>
<dbReference type="GO" id="GO:0016773">
    <property type="term" value="F:phosphotransferase activity, alcohol group as acceptor"/>
    <property type="evidence" value="ECO:0007669"/>
    <property type="project" value="InterPro"/>
</dbReference>
<dbReference type="GO" id="GO:0019748">
    <property type="term" value="P:secondary metabolic process"/>
    <property type="evidence" value="ECO:0007669"/>
    <property type="project" value="InterPro"/>
</dbReference>
<evidence type="ECO:0000313" key="1">
    <source>
        <dbReference type="EMBL" id="SUP62423.1"/>
    </source>
</evidence>
<dbReference type="RefSeq" id="WP_115069826.1">
    <property type="nucleotide sequence ID" value="NZ_UHID01000009.1"/>
</dbReference>
<dbReference type="AlphaFoldDB" id="A0A380PB51"/>
<dbReference type="InterPro" id="IPR006748">
    <property type="entry name" value="NH2Glyco/OHUrea_AB-resist_kin"/>
</dbReference>
<keyword evidence="1" id="KW-0808">Transferase</keyword>
<keyword evidence="1" id="KW-0418">Kinase</keyword>
<dbReference type="Pfam" id="PF04655">
    <property type="entry name" value="APH_6_hur"/>
    <property type="match status" value="1"/>
</dbReference>
<name>A0A380PB51_STRGR</name>
<gene>
    <name evidence="1" type="ORF">NCTC7807_05588</name>
</gene>
<dbReference type="Gene3D" id="1.10.510.10">
    <property type="entry name" value="Transferase(Phosphotransferase) domain 1"/>
    <property type="match status" value="1"/>
</dbReference>
<dbReference type="Proteomes" id="UP000254150">
    <property type="component" value="Unassembled WGS sequence"/>
</dbReference>
<protein>
    <submittedName>
        <fullName evidence="1">Streptomycin 6-kinase-like protein</fullName>
    </submittedName>
</protein>
<dbReference type="GO" id="GO:0016301">
    <property type="term" value="F:kinase activity"/>
    <property type="evidence" value="ECO:0007669"/>
    <property type="project" value="UniProtKB-KW"/>
</dbReference>
<reference evidence="1 2" key="1">
    <citation type="submission" date="2018-06" db="EMBL/GenBank/DDBJ databases">
        <authorList>
            <consortium name="Pathogen Informatics"/>
            <person name="Doyle S."/>
        </authorList>
    </citation>
    <scope>NUCLEOTIDE SEQUENCE [LARGE SCALE GENOMIC DNA]</scope>
    <source>
        <strain evidence="1 2">NCTC7807</strain>
    </source>
</reference>
<organism evidence="1 2">
    <name type="scientific">Streptomyces griseus</name>
    <dbReference type="NCBI Taxonomy" id="1911"/>
    <lineage>
        <taxon>Bacteria</taxon>
        <taxon>Bacillati</taxon>
        <taxon>Actinomycetota</taxon>
        <taxon>Actinomycetes</taxon>
        <taxon>Kitasatosporales</taxon>
        <taxon>Streptomycetaceae</taxon>
        <taxon>Streptomyces</taxon>
    </lineage>
</organism>
<dbReference type="SUPFAM" id="SSF56112">
    <property type="entry name" value="Protein kinase-like (PK-like)"/>
    <property type="match status" value="1"/>
</dbReference>
<proteinExistence type="predicted"/>
<accession>A0A380PB51</accession>
<dbReference type="EMBL" id="UHID01000009">
    <property type="protein sequence ID" value="SUP62423.1"/>
    <property type="molecule type" value="Genomic_DNA"/>
</dbReference>
<dbReference type="InterPro" id="IPR011009">
    <property type="entry name" value="Kinase-like_dom_sf"/>
</dbReference>
<sequence>MPRARLDVLPPSARARLLARFGPAADAWCDALPDRLAALADRWELEPLAAGGGSTSRVLRCRRREDGGAVWLKLTPDPMIAAEEAEALAAWGRTPSVVRLLAADPGAGALLLDGVAPGVPVHGQDWEPEQLATLLRRLRECGPAERPYEGSAVRPLAHRVGFLYDLALRRAGPDRPEAEIRLRRARARALELAASAPVTRLVHGDLHPANVLHGPGGRLVAIDPRPAWGDPDFDAVDWALDGVSCAAELAERAGRLAELVPGLRADRLRDWAGALGALTGEARLRAGHEDARTRFLLGS</sequence>